<evidence type="ECO:0000256" key="1">
    <source>
        <dbReference type="ARBA" id="ARBA00006484"/>
    </source>
</evidence>
<gene>
    <name evidence="3" type="ORF">DIZ80_05590</name>
</gene>
<evidence type="ECO:0000313" key="3">
    <source>
        <dbReference type="EMBL" id="RDH84936.1"/>
    </source>
</evidence>
<reference evidence="3 4" key="1">
    <citation type="journal article" date="2018" name="ISME J.">
        <title>Endosymbiont genomes yield clues of tubeworm success.</title>
        <authorList>
            <person name="Li Y."/>
            <person name="Liles M.R."/>
            <person name="Halanych K.M."/>
        </authorList>
    </citation>
    <scope>NUCLEOTIDE SEQUENCE [LARGE SCALE GENOMIC DNA]</scope>
    <source>
        <strain evidence="3">A1464</strain>
    </source>
</reference>
<sequence>MKPQKSILITGCSTGIGFFTAQHLQKLGYQVFASARKADDVEHLKQLGLNALQLDLNDSLSIKNALIKILDQTQGKLFALFNNGAYGLAGAVEDLSRDAMRAQFETNLFGTMELTNLVLPVMRKQGYGRIIQNSSVLGFAAMPYRGAYNCSKFALEGISDTLRQELNDTDIHVSLIEPGPIVSDFRKNALKAFNNYIDKENSQHKEQYESMLERLEKEGPAAPFTLGPEAVCEKVIHAMEAKRPRARYYVTKPTYIMGYLKRILSSRMMDKFLIKAGGGGKR</sequence>
<dbReference type="PANTHER" id="PTHR43976:SF16">
    <property type="entry name" value="SHORT-CHAIN DEHYDROGENASE_REDUCTASE FAMILY PROTEIN"/>
    <property type="match status" value="1"/>
</dbReference>
<dbReference type="EMBL" id="QFXC01000007">
    <property type="protein sequence ID" value="RDH84936.1"/>
    <property type="molecule type" value="Genomic_DNA"/>
</dbReference>
<dbReference type="Gene3D" id="3.40.50.720">
    <property type="entry name" value="NAD(P)-binding Rossmann-like Domain"/>
    <property type="match status" value="1"/>
</dbReference>
<keyword evidence="4" id="KW-1185">Reference proteome</keyword>
<dbReference type="InterPro" id="IPR036291">
    <property type="entry name" value="NAD(P)-bd_dom_sf"/>
</dbReference>
<dbReference type="PROSITE" id="PS00061">
    <property type="entry name" value="ADH_SHORT"/>
    <property type="match status" value="1"/>
</dbReference>
<proteinExistence type="inferred from homology"/>
<comment type="similarity">
    <text evidence="1">Belongs to the short-chain dehydrogenases/reductases (SDR) family.</text>
</comment>
<dbReference type="InterPro" id="IPR051911">
    <property type="entry name" value="SDR_oxidoreductase"/>
</dbReference>
<dbReference type="SUPFAM" id="SSF51735">
    <property type="entry name" value="NAD(P)-binding Rossmann-fold domains"/>
    <property type="match status" value="1"/>
</dbReference>
<organism evidence="3 4">
    <name type="scientific">endosymbiont of Galathealinum brachiosum</name>
    <dbReference type="NCBI Taxonomy" id="2200906"/>
    <lineage>
        <taxon>Bacteria</taxon>
        <taxon>Pseudomonadati</taxon>
        <taxon>Pseudomonadota</taxon>
        <taxon>Gammaproteobacteria</taxon>
        <taxon>sulfur-oxidizing symbionts</taxon>
    </lineage>
</organism>
<dbReference type="InterPro" id="IPR020904">
    <property type="entry name" value="Sc_DH/Rdtase_CS"/>
</dbReference>
<dbReference type="Pfam" id="PF00106">
    <property type="entry name" value="adh_short"/>
    <property type="match status" value="1"/>
</dbReference>
<evidence type="ECO:0000313" key="4">
    <source>
        <dbReference type="Proteomes" id="UP000254266"/>
    </source>
</evidence>
<dbReference type="AlphaFoldDB" id="A0A370DLA0"/>
<protein>
    <submittedName>
        <fullName evidence="3">Short-chain dehydrogenase</fullName>
    </submittedName>
</protein>
<comment type="caution">
    <text evidence="3">The sequence shown here is derived from an EMBL/GenBank/DDBJ whole genome shotgun (WGS) entry which is preliminary data.</text>
</comment>
<dbReference type="CDD" id="cd05374">
    <property type="entry name" value="17beta-HSD-like_SDR_c"/>
    <property type="match status" value="1"/>
</dbReference>
<dbReference type="InterPro" id="IPR002347">
    <property type="entry name" value="SDR_fam"/>
</dbReference>
<dbReference type="PRINTS" id="PR00081">
    <property type="entry name" value="GDHRDH"/>
</dbReference>
<accession>A0A370DLA0</accession>
<dbReference type="GO" id="GO:0016491">
    <property type="term" value="F:oxidoreductase activity"/>
    <property type="evidence" value="ECO:0007669"/>
    <property type="project" value="UniProtKB-KW"/>
</dbReference>
<name>A0A370DLA0_9GAMM</name>
<keyword evidence="2" id="KW-0560">Oxidoreductase</keyword>
<dbReference type="Proteomes" id="UP000254266">
    <property type="component" value="Unassembled WGS sequence"/>
</dbReference>
<dbReference type="PANTHER" id="PTHR43976">
    <property type="entry name" value="SHORT CHAIN DEHYDROGENASE"/>
    <property type="match status" value="1"/>
</dbReference>
<evidence type="ECO:0000256" key="2">
    <source>
        <dbReference type="ARBA" id="ARBA00023002"/>
    </source>
</evidence>